<protein>
    <submittedName>
        <fullName evidence="2">Curlin associated</fullName>
    </submittedName>
</protein>
<dbReference type="InterPro" id="IPR009742">
    <property type="entry name" value="Curlin_rpt"/>
</dbReference>
<reference evidence="2" key="1">
    <citation type="submission" date="2020-04" db="EMBL/GenBank/DDBJ databases">
        <authorList>
            <person name="Chiriac C."/>
            <person name="Salcher M."/>
            <person name="Ghai R."/>
            <person name="Kavagutti S V."/>
        </authorList>
    </citation>
    <scope>NUCLEOTIDE SEQUENCE</scope>
</reference>
<name>A0A6J5LFB2_9CAUD</name>
<evidence type="ECO:0000256" key="1">
    <source>
        <dbReference type="ARBA" id="ARBA00022729"/>
    </source>
</evidence>
<gene>
    <name evidence="2" type="ORF">UFOVP132_182</name>
</gene>
<organism evidence="2">
    <name type="scientific">uncultured Caudovirales phage</name>
    <dbReference type="NCBI Taxonomy" id="2100421"/>
    <lineage>
        <taxon>Viruses</taxon>
        <taxon>Duplodnaviria</taxon>
        <taxon>Heunggongvirae</taxon>
        <taxon>Uroviricota</taxon>
        <taxon>Caudoviricetes</taxon>
        <taxon>Peduoviridae</taxon>
        <taxon>Maltschvirus</taxon>
        <taxon>Maltschvirus maltsch</taxon>
    </lineage>
</organism>
<proteinExistence type="predicted"/>
<sequence length="229" mass="23074">MRNFVAFAMICFSLLLSNVSYGAGNSVYMDQIGDNSTLTVTQTGSGNALGTNMASAKFGGDSQTVLITQIGMNNIHDVVVDGSRTTVNSIVTGNNNQTTIGCGTVGSGVCNDTTIAANATGGGNIMKITTKGMSDSQIQITGDQNEAEINNTSTSLLGAKALIDISGGNGNYVGIVQDGPAGVNGHDASVTVVGATNTVNVAQGGSVDSIVRVTTTGSSNTISVKSNHQ</sequence>
<dbReference type="Pfam" id="PF07012">
    <property type="entry name" value="Curlin_rpt"/>
    <property type="match status" value="1"/>
</dbReference>
<dbReference type="EMBL" id="LR796247">
    <property type="protein sequence ID" value="CAB4131630.1"/>
    <property type="molecule type" value="Genomic_DNA"/>
</dbReference>
<evidence type="ECO:0000313" key="2">
    <source>
        <dbReference type="EMBL" id="CAB4131630.1"/>
    </source>
</evidence>
<accession>A0A6J5LFB2</accession>
<dbReference type="GO" id="GO:0007155">
    <property type="term" value="P:cell adhesion"/>
    <property type="evidence" value="ECO:0007669"/>
    <property type="project" value="InterPro"/>
</dbReference>
<keyword evidence="1" id="KW-0732">Signal</keyword>